<reference evidence="3 4" key="2">
    <citation type="submission" date="2019-01" db="EMBL/GenBank/DDBJ databases">
        <title>Hymenobacter humicola sp. nov., isolated from soils in Antarctica.</title>
        <authorList>
            <person name="Sedlacek I."/>
            <person name="Holochova P."/>
            <person name="Kralova S."/>
            <person name="Pantucek R."/>
            <person name="Stankova E."/>
            <person name="Vrbovska V."/>
            <person name="Kristofova L."/>
            <person name="Svec P."/>
            <person name="Busse H.-J."/>
        </authorList>
    </citation>
    <scope>NUCLEOTIDE SEQUENCE [LARGE SCALE GENOMIC DNA]</scope>
    <source>
        <strain evidence="3 4">CCM 8852</strain>
    </source>
</reference>
<evidence type="ECO:0000256" key="1">
    <source>
        <dbReference type="SAM" id="Phobius"/>
    </source>
</evidence>
<proteinExistence type="predicted"/>
<feature type="domain" description="Phosphodiester glycosidase" evidence="2">
    <location>
        <begin position="75"/>
        <end position="223"/>
    </location>
</feature>
<dbReference type="AlphaFoldDB" id="A0A418R024"/>
<dbReference type="RefSeq" id="WP_119655450.1">
    <property type="nucleotide sequence ID" value="NZ_JBHUOI010000025.1"/>
</dbReference>
<name>A0A418R024_9BACT</name>
<protein>
    <recommendedName>
        <fullName evidence="2">Phosphodiester glycosidase domain-containing protein</fullName>
    </recommendedName>
</protein>
<dbReference type="EMBL" id="QYCN01000011">
    <property type="protein sequence ID" value="RIY10783.1"/>
    <property type="molecule type" value="Genomic_DNA"/>
</dbReference>
<organism evidence="3 4">
    <name type="scientific">Hymenobacter rubripertinctus</name>
    <dbReference type="NCBI Taxonomy" id="2029981"/>
    <lineage>
        <taxon>Bacteria</taxon>
        <taxon>Pseudomonadati</taxon>
        <taxon>Bacteroidota</taxon>
        <taxon>Cytophagia</taxon>
        <taxon>Cytophagales</taxon>
        <taxon>Hymenobacteraceae</taxon>
        <taxon>Hymenobacter</taxon>
    </lineage>
</organism>
<dbReference type="InterPro" id="IPR018711">
    <property type="entry name" value="NAGPA"/>
</dbReference>
<keyword evidence="4" id="KW-1185">Reference proteome</keyword>
<keyword evidence="1" id="KW-0812">Transmembrane</keyword>
<evidence type="ECO:0000313" key="3">
    <source>
        <dbReference type="EMBL" id="RIY10783.1"/>
    </source>
</evidence>
<dbReference type="OrthoDB" id="5515706at2"/>
<evidence type="ECO:0000259" key="2">
    <source>
        <dbReference type="Pfam" id="PF09992"/>
    </source>
</evidence>
<dbReference type="Proteomes" id="UP000284250">
    <property type="component" value="Unassembled WGS sequence"/>
</dbReference>
<reference evidence="3 4" key="1">
    <citation type="submission" date="2018-09" db="EMBL/GenBank/DDBJ databases">
        <authorList>
            <person name="Zeman M."/>
            <person name="Pardy F."/>
        </authorList>
    </citation>
    <scope>NUCLEOTIDE SEQUENCE [LARGE SCALE GENOMIC DNA]</scope>
    <source>
        <strain evidence="3 4">CCM 8852</strain>
    </source>
</reference>
<keyword evidence="1" id="KW-1133">Transmembrane helix</keyword>
<gene>
    <name evidence="3" type="ORF">D0T11_08965</name>
</gene>
<evidence type="ECO:0000313" key="4">
    <source>
        <dbReference type="Proteomes" id="UP000284250"/>
    </source>
</evidence>
<sequence>MSSKYFATWGIGVAVVGLGLLAWKQAAESASAQFVTYAADPRRQHLRLYYQDDTGARLGSLGQLRDWLAGRGRRLVFACNGGMYRPDHRPVGLFVANGRTLAPLDTGRGAGNFYLPPNGVFYLTAARRAGISTTAAFAGVGPVQFATQSGPLLVVGGRLNPVFRAGSANVQVRNGVGLLPDGRVLLVMSRRKVNFYDFARYFQQRGCRAALYLDGFVSRTYWPAGGSAQTDGDFGVMLGVTERVE</sequence>
<accession>A0A418R024</accession>
<dbReference type="Pfam" id="PF09992">
    <property type="entry name" value="NAGPA"/>
    <property type="match status" value="1"/>
</dbReference>
<keyword evidence="1" id="KW-0472">Membrane</keyword>
<feature type="transmembrane region" description="Helical" evidence="1">
    <location>
        <begin position="6"/>
        <end position="23"/>
    </location>
</feature>
<comment type="caution">
    <text evidence="3">The sequence shown here is derived from an EMBL/GenBank/DDBJ whole genome shotgun (WGS) entry which is preliminary data.</text>
</comment>